<organism evidence="2 3">
    <name type="scientific">Vitrella brassicaformis (strain CCMP3155)</name>
    <dbReference type="NCBI Taxonomy" id="1169540"/>
    <lineage>
        <taxon>Eukaryota</taxon>
        <taxon>Sar</taxon>
        <taxon>Alveolata</taxon>
        <taxon>Colpodellida</taxon>
        <taxon>Vitrellaceae</taxon>
        <taxon>Vitrella</taxon>
    </lineage>
</organism>
<reference evidence="2 3" key="1">
    <citation type="submission" date="2014-11" db="EMBL/GenBank/DDBJ databases">
        <authorList>
            <person name="Zhu J."/>
            <person name="Qi W."/>
            <person name="Song R."/>
        </authorList>
    </citation>
    <scope>NUCLEOTIDE SEQUENCE [LARGE SCALE GENOMIC DNA]</scope>
</reference>
<name>A0A0G4FXN1_VITBC</name>
<proteinExistence type="predicted"/>
<evidence type="ECO:0000256" key="1">
    <source>
        <dbReference type="SAM" id="MobiDB-lite"/>
    </source>
</evidence>
<dbReference type="AlphaFoldDB" id="A0A0G4FXN1"/>
<evidence type="ECO:0000313" key="3">
    <source>
        <dbReference type="Proteomes" id="UP000041254"/>
    </source>
</evidence>
<evidence type="ECO:0000313" key="2">
    <source>
        <dbReference type="EMBL" id="CEM19621.1"/>
    </source>
</evidence>
<dbReference type="EMBL" id="CDMY01000517">
    <property type="protein sequence ID" value="CEM19621.1"/>
    <property type="molecule type" value="Genomic_DNA"/>
</dbReference>
<sequence>MIFSSLTSDLTVDCQVSSRLSVLREGRHRAVSIGQLAASEKALEFMAAMEERDRQVKRSRPGDGGSGVESDEERQRRAERERLFWENAPPGLMSIPMAFLPIHLLMQLQLPPLIRQHAVRKQHHLTIS</sequence>
<protein>
    <submittedName>
        <fullName evidence="2">Uncharacterized protein</fullName>
    </submittedName>
</protein>
<feature type="region of interest" description="Disordered" evidence="1">
    <location>
        <begin position="50"/>
        <end position="81"/>
    </location>
</feature>
<dbReference type="InParanoid" id="A0A0G4FXN1"/>
<dbReference type="Proteomes" id="UP000041254">
    <property type="component" value="Unassembled WGS sequence"/>
</dbReference>
<keyword evidence="3" id="KW-1185">Reference proteome</keyword>
<gene>
    <name evidence="2" type="ORF">Vbra_9508</name>
</gene>
<dbReference type="VEuPathDB" id="CryptoDB:Vbra_9508"/>
<accession>A0A0G4FXN1</accession>